<evidence type="ECO:0000256" key="6">
    <source>
        <dbReference type="PIRSR" id="PIRSR600183-50"/>
    </source>
</evidence>
<dbReference type="Pfam" id="PF02784">
    <property type="entry name" value="Orn_Arg_deC_N"/>
    <property type="match status" value="1"/>
</dbReference>
<reference evidence="11 12" key="1">
    <citation type="journal article" date="2019" name="Nat. Microbiol.">
        <title>Mediterranean grassland soil C-N compound turnover is dependent on rainfall and depth, and is mediated by genomically divergent microorganisms.</title>
        <authorList>
            <person name="Diamond S."/>
            <person name="Andeer P.F."/>
            <person name="Li Z."/>
            <person name="Crits-Christoph A."/>
            <person name="Burstein D."/>
            <person name="Anantharaman K."/>
            <person name="Lane K.R."/>
            <person name="Thomas B.C."/>
            <person name="Pan C."/>
            <person name="Northen T.R."/>
            <person name="Banfield J.F."/>
        </authorList>
    </citation>
    <scope>NUCLEOTIDE SEQUENCE [LARGE SCALE GENOMIC DNA]</scope>
    <source>
        <strain evidence="11">WS_2</strain>
    </source>
</reference>
<evidence type="ECO:0000256" key="3">
    <source>
        <dbReference type="ARBA" id="ARBA00022898"/>
    </source>
</evidence>
<gene>
    <name evidence="11" type="primary">lysA</name>
    <name evidence="11" type="ORF">E6K72_12220</name>
</gene>
<dbReference type="PROSITE" id="PS00878">
    <property type="entry name" value="ODR_DC_2_1"/>
    <property type="match status" value="1"/>
</dbReference>
<dbReference type="PRINTS" id="PR01181">
    <property type="entry name" value="DAPDCRBXLASE"/>
</dbReference>
<dbReference type="EMBL" id="VBOS01000445">
    <property type="protein sequence ID" value="TMQ49564.1"/>
    <property type="molecule type" value="Genomic_DNA"/>
</dbReference>
<dbReference type="InterPro" id="IPR000183">
    <property type="entry name" value="Orn/DAP/Arg_de-COase"/>
</dbReference>
<comment type="pathway">
    <text evidence="8">Amino-acid biosynthesis; L-lysine biosynthesis via DAP pathway; L-lysine from DL-2,6-diaminopimelate: step 1/1.</text>
</comment>
<evidence type="ECO:0000256" key="2">
    <source>
        <dbReference type="ARBA" id="ARBA00022793"/>
    </source>
</evidence>
<dbReference type="EC" id="4.1.1.20" evidence="5 8"/>
<evidence type="ECO:0000256" key="5">
    <source>
        <dbReference type="NCBIfam" id="TIGR01048"/>
    </source>
</evidence>
<dbReference type="InterPro" id="IPR002986">
    <property type="entry name" value="DAP_deCOOHase_LysA"/>
</dbReference>
<evidence type="ECO:0000256" key="1">
    <source>
        <dbReference type="ARBA" id="ARBA00001933"/>
    </source>
</evidence>
<dbReference type="PROSITE" id="PS00879">
    <property type="entry name" value="ODR_DC_2_2"/>
    <property type="match status" value="1"/>
</dbReference>
<dbReference type="AlphaFoldDB" id="A0A538SDY1"/>
<dbReference type="Gene3D" id="2.40.37.10">
    <property type="entry name" value="Lyase, Ornithine Decarboxylase, Chain A, domain 1"/>
    <property type="match status" value="1"/>
</dbReference>
<evidence type="ECO:0000259" key="9">
    <source>
        <dbReference type="Pfam" id="PF00278"/>
    </source>
</evidence>
<name>A0A538SDY1_UNCEI</name>
<dbReference type="InterPro" id="IPR029066">
    <property type="entry name" value="PLP-binding_barrel"/>
</dbReference>
<dbReference type="CDD" id="cd06828">
    <property type="entry name" value="PLPDE_III_DapDC"/>
    <property type="match status" value="1"/>
</dbReference>
<evidence type="ECO:0000313" key="12">
    <source>
        <dbReference type="Proteomes" id="UP000317716"/>
    </source>
</evidence>
<keyword evidence="3 6" id="KW-0663">Pyridoxal phosphate</keyword>
<comment type="similarity">
    <text evidence="7">Belongs to the Orn/Lys/Arg decarboxylase class-II family.</text>
</comment>
<keyword evidence="2 8" id="KW-0210">Decarboxylase</keyword>
<dbReference type="NCBIfam" id="TIGR01048">
    <property type="entry name" value="lysA"/>
    <property type="match status" value="1"/>
</dbReference>
<dbReference type="PANTHER" id="PTHR43727:SF2">
    <property type="entry name" value="GROUP IV DECARBOXYLASE"/>
    <property type="match status" value="1"/>
</dbReference>
<feature type="domain" description="Orn/DAP/Arg decarboxylase 2 N-terminal" evidence="10">
    <location>
        <begin position="2"/>
        <end position="216"/>
    </location>
</feature>
<dbReference type="SUPFAM" id="SSF50621">
    <property type="entry name" value="Alanine racemase C-terminal domain-like"/>
    <property type="match status" value="1"/>
</dbReference>
<feature type="active site" description="Proton donor" evidence="6">
    <location>
        <position position="314"/>
    </location>
</feature>
<dbReference type="GO" id="GO:0009089">
    <property type="term" value="P:lysine biosynthetic process via diaminopimelate"/>
    <property type="evidence" value="ECO:0007669"/>
    <property type="project" value="UniProtKB-UniRule"/>
</dbReference>
<accession>A0A538SDY1</accession>
<feature type="modified residue" description="N6-(pyridoxal phosphate)lysine" evidence="6">
    <location>
        <position position="7"/>
    </location>
</feature>
<proteinExistence type="inferred from homology"/>
<evidence type="ECO:0000313" key="11">
    <source>
        <dbReference type="EMBL" id="TMQ49564.1"/>
    </source>
</evidence>
<dbReference type="InterPro" id="IPR022657">
    <property type="entry name" value="De-COase2_CS"/>
</dbReference>
<sequence length="389" mass="40769">MVAYAIKANGLPAILEHLRAEGIGADAGSLGELELAAAAGFEPSRIELNGNARTEEEAEWSAARGIHSVNADHVGELDLLDAAAARAERVLRVALRINPGIETPGHQYVATGHDEAKFGVAPREALEVWAARERWPHLNLGGVHVHVGSQLMDPAPLRGAAEQAIGLARAAAARGAPLGWLNLGGGFGVDYDGRAEFPLEHYAQWIVQRLADATVGSPEPVRARASSAGSGAGAPGLRALEIVLEPGRWLVAPVGVLLSEVLWIKHRDGRRFVVLAAGMNDFIRPALYHARHRIVPVTPRPGAASAAAVVGPVCESGDVFAEDAALPPLEPGDWVAILDAGAYGAAMASSYNGRGRLAELVVREGRIVRARAAETPADLARGRASDVLA</sequence>
<dbReference type="PANTHER" id="PTHR43727">
    <property type="entry name" value="DIAMINOPIMELATE DECARBOXYLASE"/>
    <property type="match status" value="1"/>
</dbReference>
<dbReference type="FunFam" id="3.20.20.10:FF:000003">
    <property type="entry name" value="Diaminopimelate decarboxylase"/>
    <property type="match status" value="1"/>
</dbReference>
<keyword evidence="4 8" id="KW-0456">Lyase</keyword>
<dbReference type="GO" id="GO:0008836">
    <property type="term" value="F:diaminopimelate decarboxylase activity"/>
    <property type="evidence" value="ECO:0007669"/>
    <property type="project" value="UniProtKB-UniRule"/>
</dbReference>
<feature type="domain" description="Orn/DAP/Arg decarboxylase 2 C-terminal" evidence="9">
    <location>
        <begin position="253"/>
        <end position="341"/>
    </location>
</feature>
<keyword evidence="8" id="KW-0028">Amino-acid biosynthesis</keyword>
<protein>
    <recommendedName>
        <fullName evidence="5 8">Diaminopimelate decarboxylase</fullName>
        <ecNumber evidence="5 8">4.1.1.20</ecNumber>
    </recommendedName>
</protein>
<evidence type="ECO:0000256" key="8">
    <source>
        <dbReference type="RuleBase" id="RU003738"/>
    </source>
</evidence>
<dbReference type="SUPFAM" id="SSF51419">
    <property type="entry name" value="PLP-binding barrel"/>
    <property type="match status" value="1"/>
</dbReference>
<evidence type="ECO:0000256" key="7">
    <source>
        <dbReference type="RuleBase" id="RU003737"/>
    </source>
</evidence>
<dbReference type="InterPro" id="IPR022653">
    <property type="entry name" value="De-COase2_pyr-phos_BS"/>
</dbReference>
<dbReference type="Gene3D" id="3.20.20.10">
    <property type="entry name" value="Alanine racemase"/>
    <property type="match status" value="1"/>
</dbReference>
<organism evidence="11 12">
    <name type="scientific">Eiseniibacteriota bacterium</name>
    <dbReference type="NCBI Taxonomy" id="2212470"/>
    <lineage>
        <taxon>Bacteria</taxon>
        <taxon>Candidatus Eiseniibacteriota</taxon>
    </lineage>
</organism>
<dbReference type="InterPro" id="IPR022643">
    <property type="entry name" value="De-COase2_C"/>
</dbReference>
<dbReference type="UniPathway" id="UPA00034">
    <property type="reaction ID" value="UER00027"/>
</dbReference>
<evidence type="ECO:0000259" key="10">
    <source>
        <dbReference type="Pfam" id="PF02784"/>
    </source>
</evidence>
<dbReference type="PRINTS" id="PR01179">
    <property type="entry name" value="ODADCRBXLASE"/>
</dbReference>
<keyword evidence="8" id="KW-0457">Lysine biosynthesis</keyword>
<dbReference type="Proteomes" id="UP000317716">
    <property type="component" value="Unassembled WGS sequence"/>
</dbReference>
<comment type="catalytic activity">
    <reaction evidence="8">
        <text>meso-2,6-diaminopimelate + H(+) = L-lysine + CO2</text>
        <dbReference type="Rhea" id="RHEA:15101"/>
        <dbReference type="ChEBI" id="CHEBI:15378"/>
        <dbReference type="ChEBI" id="CHEBI:16526"/>
        <dbReference type="ChEBI" id="CHEBI:32551"/>
        <dbReference type="ChEBI" id="CHEBI:57791"/>
        <dbReference type="EC" id="4.1.1.20"/>
    </reaction>
</comment>
<dbReference type="InterPro" id="IPR009006">
    <property type="entry name" value="Ala_racemase/Decarboxylase_C"/>
</dbReference>
<dbReference type="Pfam" id="PF00278">
    <property type="entry name" value="Orn_DAP_Arg_deC"/>
    <property type="match status" value="1"/>
</dbReference>
<comment type="cofactor">
    <cofactor evidence="1 6 8">
        <name>pyridoxal 5'-phosphate</name>
        <dbReference type="ChEBI" id="CHEBI:597326"/>
    </cofactor>
</comment>
<comment type="caution">
    <text evidence="11">The sequence shown here is derived from an EMBL/GenBank/DDBJ whole genome shotgun (WGS) entry which is preliminary data.</text>
</comment>
<dbReference type="InterPro" id="IPR022644">
    <property type="entry name" value="De-COase2_N"/>
</dbReference>
<evidence type="ECO:0000256" key="4">
    <source>
        <dbReference type="ARBA" id="ARBA00023239"/>
    </source>
</evidence>